<dbReference type="Proteomes" id="UP000580839">
    <property type="component" value="Unassembled WGS sequence"/>
</dbReference>
<dbReference type="PANTHER" id="PTHR41775">
    <property type="entry name" value="SECRETED PROTEIN-RELATED"/>
    <property type="match status" value="1"/>
</dbReference>
<proteinExistence type="predicted"/>
<name>A0A849SID5_UNCEI</name>
<organism evidence="1 2">
    <name type="scientific">Eiseniibacteriota bacterium</name>
    <dbReference type="NCBI Taxonomy" id="2212470"/>
    <lineage>
        <taxon>Bacteria</taxon>
        <taxon>Candidatus Eiseniibacteriota</taxon>
    </lineage>
</organism>
<accession>A0A849SID5</accession>
<evidence type="ECO:0000313" key="2">
    <source>
        <dbReference type="Proteomes" id="UP000580839"/>
    </source>
</evidence>
<dbReference type="EMBL" id="JABFRW010000098">
    <property type="protein sequence ID" value="NOT34191.1"/>
    <property type="molecule type" value="Genomic_DNA"/>
</dbReference>
<evidence type="ECO:0000313" key="1">
    <source>
        <dbReference type="EMBL" id="NOT34191.1"/>
    </source>
</evidence>
<reference evidence="1 2" key="1">
    <citation type="submission" date="2020-04" db="EMBL/GenBank/DDBJ databases">
        <title>Metagenomic profiling of ammonia- and methane-oxidizing microorganisms in a Dutch drinking water treatment plant.</title>
        <authorList>
            <person name="Poghosyan L."/>
            <person name="Leucker S."/>
        </authorList>
    </citation>
    <scope>NUCLEOTIDE SEQUENCE [LARGE SCALE GENOMIC DNA]</scope>
    <source>
        <strain evidence="1">S-RSF-IL-03</strain>
    </source>
</reference>
<dbReference type="AlphaFoldDB" id="A0A849SID5"/>
<dbReference type="InterPro" id="IPR028994">
    <property type="entry name" value="Integrin_alpha_N"/>
</dbReference>
<protein>
    <recommendedName>
        <fullName evidence="3">T9SS type A sorting domain-containing protein</fullName>
    </recommendedName>
</protein>
<dbReference type="PANTHER" id="PTHR41775:SF1">
    <property type="entry name" value="PEPTIDASE M6-LIKE DOMAIN-CONTAINING PROTEIN"/>
    <property type="match status" value="1"/>
</dbReference>
<sequence>MRVHLQAAMLLFALSAASFGEARAERPLIVRRALPAEQAAELAKRGTPWRGAILPADVAAAQRERARLQRSFPGVLAPKNFDWSRGPGAPTFPGRNPNARVREARPRTLGNPPLQKRVAFIRIDFATDRAGSETSGDGRFNLSAPDTLLPPLDRPPHNRSFYQAHFEALRRYYDAQSYGRVQVVGDVWPREENSAYRFTDHADLGPWKFSQDIYGAAVDMTRHFFFAADTQSVQRGDRIPWDDYDYFVFIHAGSDFQSDVRQDSPLDIPSFTIGMTDADQVVFSDSLNRPIGLATFVPETASQDGFFATINGVLAHECGHLLFGFADLYDVNSGYPVVGLWSLMDSGNLAGTQVQTSNGDIFYAIGLLPPSVDPFQRYFTTDALEFVDVAWADTMVVANSERNPDMRRVWLTSDEYLLIENRHIAAGDTLDLDQDDSTRVILGPRTPDPFEYDALLPGSGLLIWHIDAAVIPFETALRPNPGFGFNTDFRRPGISVVEADALRDLGDPSSPYILGSPRDPWFVTNNTVLSDTTRPNLRPHIGSRPHVRLEVLDEPGLSMRLLAQRSWSLPAWPLQVDGPPEGPQLLAIDVDGDSDLEVCWAGGGATSQDSTGIFAVRTSGDGVTGGSLTITNLDRRPRPPLAAIATAGTSSGALAPGPAVFAVATYADGPDLSTPGGRVWLIDHQGVTVAGWPAALPSLATTAPVIVGVWPAARIYVGAADGRVYGLDAQAQIVWTSAQTVSGGVSGRLAVRYEGTAGDWVAFGGSNGELAVELTQPIVCGVAPCPTGSYRVSLASAAAPFVPDLAWVDFRASASSSAAPAVVVHAANRLWAYDEFGAALPGWGGAAPDTIVSGLALGDPDADGLSEVVARTRSLGIAYWNVTGSPAPGWPEPTSREVIPSLSAPLVVDVDGDQRVEMISIDGGGVVSALNGAGRQPEGWPLATGSGASGTGVAVDLDLDGTLELVLPDRVLVDSLQAGINGRFSSLQAFSLPGDVSGQPATSRSWPMLGGDPGRSSTLPVARAAVPPVASSGPLVDGSVIAYPNPAKRKPVMIAYRLTEPAHVTFDILDSSGHRVESFEREGRISDNLERWDPGQVAAGLYLVRVRARGASGDREAVIPVGVLR</sequence>
<gene>
    <name evidence="1" type="ORF">HOP12_08495</name>
</gene>
<comment type="caution">
    <text evidence="1">The sequence shown here is derived from an EMBL/GenBank/DDBJ whole genome shotgun (WGS) entry which is preliminary data.</text>
</comment>
<dbReference type="SUPFAM" id="SSF69318">
    <property type="entry name" value="Integrin alpha N-terminal domain"/>
    <property type="match status" value="1"/>
</dbReference>
<evidence type="ECO:0008006" key="3">
    <source>
        <dbReference type="Google" id="ProtNLM"/>
    </source>
</evidence>